<feature type="non-terminal residue" evidence="1">
    <location>
        <position position="101"/>
    </location>
</feature>
<dbReference type="AlphaFoldDB" id="A0A0D0DYX1"/>
<gene>
    <name evidence="1" type="ORF">PAXRUDRAFT_40512</name>
</gene>
<reference evidence="2" key="2">
    <citation type="submission" date="2015-01" db="EMBL/GenBank/DDBJ databases">
        <title>Evolutionary Origins and Diversification of the Mycorrhizal Mutualists.</title>
        <authorList>
            <consortium name="DOE Joint Genome Institute"/>
            <consortium name="Mycorrhizal Genomics Consortium"/>
            <person name="Kohler A."/>
            <person name="Kuo A."/>
            <person name="Nagy L.G."/>
            <person name="Floudas D."/>
            <person name="Copeland A."/>
            <person name="Barry K.W."/>
            <person name="Cichocki N."/>
            <person name="Veneault-Fourrey C."/>
            <person name="LaButti K."/>
            <person name="Lindquist E.A."/>
            <person name="Lipzen A."/>
            <person name="Lundell T."/>
            <person name="Morin E."/>
            <person name="Murat C."/>
            <person name="Riley R."/>
            <person name="Ohm R."/>
            <person name="Sun H."/>
            <person name="Tunlid A."/>
            <person name="Henrissat B."/>
            <person name="Grigoriev I.V."/>
            <person name="Hibbett D.S."/>
            <person name="Martin F."/>
        </authorList>
    </citation>
    <scope>NUCLEOTIDE SEQUENCE [LARGE SCALE GENOMIC DNA]</scope>
    <source>
        <strain evidence="2">Ve08.2h10</strain>
    </source>
</reference>
<protein>
    <recommendedName>
        <fullName evidence="3">hAT-like transposase RNase-H fold domain-containing protein</fullName>
    </recommendedName>
</protein>
<dbReference type="OrthoDB" id="3237158at2759"/>
<evidence type="ECO:0008006" key="3">
    <source>
        <dbReference type="Google" id="ProtNLM"/>
    </source>
</evidence>
<feature type="non-terminal residue" evidence="1">
    <location>
        <position position="1"/>
    </location>
</feature>
<accession>A0A0D0DYX1</accession>
<dbReference type="SUPFAM" id="SSF53098">
    <property type="entry name" value="Ribonuclease H-like"/>
    <property type="match status" value="1"/>
</dbReference>
<proteinExistence type="predicted"/>
<keyword evidence="2" id="KW-1185">Reference proteome</keyword>
<evidence type="ECO:0000313" key="2">
    <source>
        <dbReference type="Proteomes" id="UP000054538"/>
    </source>
</evidence>
<name>A0A0D0DYX1_9AGAM</name>
<reference evidence="1 2" key="1">
    <citation type="submission" date="2014-04" db="EMBL/GenBank/DDBJ databases">
        <authorList>
            <consortium name="DOE Joint Genome Institute"/>
            <person name="Kuo A."/>
            <person name="Kohler A."/>
            <person name="Jargeat P."/>
            <person name="Nagy L.G."/>
            <person name="Floudas D."/>
            <person name="Copeland A."/>
            <person name="Barry K.W."/>
            <person name="Cichocki N."/>
            <person name="Veneault-Fourrey C."/>
            <person name="LaButti K."/>
            <person name="Lindquist E.A."/>
            <person name="Lipzen A."/>
            <person name="Lundell T."/>
            <person name="Morin E."/>
            <person name="Murat C."/>
            <person name="Sun H."/>
            <person name="Tunlid A."/>
            <person name="Henrissat B."/>
            <person name="Grigoriev I.V."/>
            <person name="Hibbett D.S."/>
            <person name="Martin F."/>
            <person name="Nordberg H.P."/>
            <person name="Cantor M.N."/>
            <person name="Hua S.X."/>
        </authorList>
    </citation>
    <scope>NUCLEOTIDE SEQUENCE [LARGE SCALE GENOMIC DNA]</scope>
    <source>
        <strain evidence="1 2">Ve08.2h10</strain>
    </source>
</reference>
<evidence type="ECO:0000313" key="1">
    <source>
        <dbReference type="EMBL" id="KIK91934.1"/>
    </source>
</evidence>
<dbReference type="HOGENOM" id="CLU_104896_2_0_1"/>
<organism evidence="1 2">
    <name type="scientific">Paxillus rubicundulus Ve08.2h10</name>
    <dbReference type="NCBI Taxonomy" id="930991"/>
    <lineage>
        <taxon>Eukaryota</taxon>
        <taxon>Fungi</taxon>
        <taxon>Dikarya</taxon>
        <taxon>Basidiomycota</taxon>
        <taxon>Agaricomycotina</taxon>
        <taxon>Agaricomycetes</taxon>
        <taxon>Agaricomycetidae</taxon>
        <taxon>Boletales</taxon>
        <taxon>Paxilineae</taxon>
        <taxon>Paxillaceae</taxon>
        <taxon>Paxillus</taxon>
    </lineage>
</organism>
<dbReference type="EMBL" id="KN825331">
    <property type="protein sequence ID" value="KIK91934.1"/>
    <property type="molecule type" value="Genomic_DNA"/>
</dbReference>
<dbReference type="Proteomes" id="UP000054538">
    <property type="component" value="Unassembled WGS sequence"/>
</dbReference>
<dbReference type="InParanoid" id="A0A0D0DYX1"/>
<sequence length="101" mass="11789">SDWECVNDTCTIISDANNIQHLFSPEHQPALWCAILSFEELQTTWEEKHDSPKYSIYTEAIAGALRKIGKYYNKFDNKPVYVLALVLHPYYKLTYIKMAWG</sequence>
<dbReference type="InterPro" id="IPR012337">
    <property type="entry name" value="RNaseH-like_sf"/>
</dbReference>